<proteinExistence type="predicted"/>
<dbReference type="RefSeq" id="WP_269922645.1">
    <property type="nucleotide sequence ID" value="NZ_JAMKBI010000011.1"/>
</dbReference>
<dbReference type="AlphaFoldDB" id="A0A9X3LBW3"/>
<organism evidence="1 2">
    <name type="scientific">Psychrobacillus psychrodurans</name>
    <dbReference type="NCBI Taxonomy" id="126157"/>
    <lineage>
        <taxon>Bacteria</taxon>
        <taxon>Bacillati</taxon>
        <taxon>Bacillota</taxon>
        <taxon>Bacilli</taxon>
        <taxon>Bacillales</taxon>
        <taxon>Bacillaceae</taxon>
        <taxon>Psychrobacillus</taxon>
    </lineage>
</organism>
<accession>A0A9X3LBW3</accession>
<gene>
    <name evidence="1" type="ORF">M9R61_14405</name>
</gene>
<reference evidence="1" key="1">
    <citation type="submission" date="2022-05" db="EMBL/GenBank/DDBJ databases">
        <authorList>
            <person name="Colautti A."/>
            <person name="Iacumin L."/>
        </authorList>
    </citation>
    <scope>NUCLEOTIDE SEQUENCE</scope>
    <source>
        <strain evidence="1">DSM 30747</strain>
    </source>
</reference>
<protein>
    <submittedName>
        <fullName evidence="1">Uncharacterized protein</fullName>
    </submittedName>
</protein>
<name>A0A9X3LBW3_9BACI</name>
<dbReference type="Proteomes" id="UP001152172">
    <property type="component" value="Unassembled WGS sequence"/>
</dbReference>
<sequence>MAKNQLDYRVVEGLEYHEDINGLNWNISESDKWFNRLKLSLIISETAREVGKG</sequence>
<evidence type="ECO:0000313" key="2">
    <source>
        <dbReference type="Proteomes" id="UP001152172"/>
    </source>
</evidence>
<evidence type="ECO:0000313" key="1">
    <source>
        <dbReference type="EMBL" id="MCZ8534499.1"/>
    </source>
</evidence>
<dbReference type="EMBL" id="JAMKBI010000011">
    <property type="protein sequence ID" value="MCZ8534499.1"/>
    <property type="molecule type" value="Genomic_DNA"/>
</dbReference>
<keyword evidence="2" id="KW-1185">Reference proteome</keyword>
<comment type="caution">
    <text evidence="1">The sequence shown here is derived from an EMBL/GenBank/DDBJ whole genome shotgun (WGS) entry which is preliminary data.</text>
</comment>